<dbReference type="CDD" id="cd04604">
    <property type="entry name" value="CBS_pair_SIS_assoc"/>
    <property type="match status" value="1"/>
</dbReference>
<dbReference type="SUPFAM" id="SSF53697">
    <property type="entry name" value="SIS domain"/>
    <property type="match status" value="1"/>
</dbReference>
<gene>
    <name evidence="8" type="ORF">CKO45_03600</name>
</gene>
<evidence type="ECO:0000256" key="4">
    <source>
        <dbReference type="PIRNR" id="PIRNR004692"/>
    </source>
</evidence>
<dbReference type="PIRSF" id="PIRSF004692">
    <property type="entry name" value="KdsD_KpsF"/>
    <property type="match status" value="1"/>
</dbReference>
<dbReference type="PROSITE" id="PS51371">
    <property type="entry name" value="CBS"/>
    <property type="match status" value="2"/>
</dbReference>
<evidence type="ECO:0000313" key="8">
    <source>
        <dbReference type="EMBL" id="MBK1657314.1"/>
    </source>
</evidence>
<comment type="similarity">
    <text evidence="1 4">Belongs to the SIS family. GutQ/KpsF subfamily.</text>
</comment>
<evidence type="ECO:0000259" key="6">
    <source>
        <dbReference type="PROSITE" id="PS51371"/>
    </source>
</evidence>
<dbReference type="PANTHER" id="PTHR42745">
    <property type="match status" value="1"/>
</dbReference>
<organism evidence="8 9">
    <name type="scientific">Paracraurococcus ruber</name>
    <dbReference type="NCBI Taxonomy" id="77675"/>
    <lineage>
        <taxon>Bacteria</taxon>
        <taxon>Pseudomonadati</taxon>
        <taxon>Pseudomonadota</taxon>
        <taxon>Alphaproteobacteria</taxon>
        <taxon>Acetobacterales</taxon>
        <taxon>Roseomonadaceae</taxon>
        <taxon>Paracraurococcus</taxon>
    </lineage>
</organism>
<evidence type="ECO:0000256" key="2">
    <source>
        <dbReference type="ARBA" id="ARBA00022737"/>
    </source>
</evidence>
<dbReference type="GO" id="GO:0016853">
    <property type="term" value="F:isomerase activity"/>
    <property type="evidence" value="ECO:0007669"/>
    <property type="project" value="UniProtKB-KW"/>
</dbReference>
<dbReference type="InterPro" id="IPR001347">
    <property type="entry name" value="SIS_dom"/>
</dbReference>
<dbReference type="InterPro" id="IPR046342">
    <property type="entry name" value="CBS_dom_sf"/>
</dbReference>
<dbReference type="CDD" id="cd05014">
    <property type="entry name" value="SIS_Kpsf"/>
    <property type="match status" value="1"/>
</dbReference>
<dbReference type="InterPro" id="IPR035474">
    <property type="entry name" value="SIS_Kpsf"/>
</dbReference>
<feature type="domain" description="SIS" evidence="7">
    <location>
        <begin position="52"/>
        <end position="195"/>
    </location>
</feature>
<feature type="domain" description="CBS" evidence="6">
    <location>
        <begin position="220"/>
        <end position="279"/>
    </location>
</feature>
<protein>
    <submittedName>
        <fullName evidence="8">KpsF/GutQ family sugar-phosphate isomerase</fullName>
    </submittedName>
</protein>
<comment type="caution">
    <text evidence="8">The sequence shown here is derived from an EMBL/GenBank/DDBJ whole genome shotgun (WGS) entry which is preliminary data.</text>
</comment>
<dbReference type="InterPro" id="IPR050986">
    <property type="entry name" value="GutQ/KpsF_isomerases"/>
</dbReference>
<evidence type="ECO:0000256" key="1">
    <source>
        <dbReference type="ARBA" id="ARBA00008165"/>
    </source>
</evidence>
<evidence type="ECO:0000313" key="9">
    <source>
        <dbReference type="Proteomes" id="UP000697995"/>
    </source>
</evidence>
<reference evidence="8 9" key="1">
    <citation type="journal article" date="2020" name="Microorganisms">
        <title>Osmotic Adaptation and Compatible Solute Biosynthesis of Phototrophic Bacteria as Revealed from Genome Analyses.</title>
        <authorList>
            <person name="Imhoff J.F."/>
            <person name="Rahn T."/>
            <person name="Kunzel S."/>
            <person name="Keller A."/>
            <person name="Neulinger S.C."/>
        </authorList>
    </citation>
    <scope>NUCLEOTIDE SEQUENCE [LARGE SCALE GENOMIC DNA]</scope>
    <source>
        <strain evidence="8 9">DSM 15382</strain>
    </source>
</reference>
<dbReference type="InterPro" id="IPR046348">
    <property type="entry name" value="SIS_dom_sf"/>
</dbReference>
<keyword evidence="3 5" id="KW-0129">CBS domain</keyword>
<dbReference type="SMART" id="SM00116">
    <property type="entry name" value="CBS"/>
    <property type="match status" value="1"/>
</dbReference>
<dbReference type="Gene3D" id="3.10.580.10">
    <property type="entry name" value="CBS-domain"/>
    <property type="match status" value="1"/>
</dbReference>
<dbReference type="Gene3D" id="3.40.50.10490">
    <property type="entry name" value="Glucose-6-phosphate isomerase like protein, domain 1"/>
    <property type="match status" value="1"/>
</dbReference>
<dbReference type="RefSeq" id="WP_133218249.1">
    <property type="nucleotide sequence ID" value="NZ_NRSG01000014.1"/>
</dbReference>
<feature type="domain" description="CBS" evidence="6">
    <location>
        <begin position="285"/>
        <end position="336"/>
    </location>
</feature>
<dbReference type="NCBIfam" id="TIGR00393">
    <property type="entry name" value="kpsF"/>
    <property type="match status" value="1"/>
</dbReference>
<sequence>MSPASAAALRQAPADAAAIRAAGLRTIAIEAAGLGALQAALEGALGEAFIRAVETIHAARGRLVVTGMGKSGHVGGKITATLASTGTPCFFLHPAEASHGDLGMVTSGDVILALSWSGETAELRDIIHYSRRHQVPLIAMTSGAASALGRAADVALILPKVEEACPHGLAPTSSTTLQLALGDAIAVALLEKRGFTPALFHQFHPGGKLGAQLLTVGDLMKHAPDLPLVRPGDAMGAVIVAMTGHNLGCAIVVDDSGALAGIITDGDLRRHMGPDIMARHAADIMTRAPRSVAPAMLASAALALMNERKISVLIAVEDDRPVGALHMHALLAAGVA</sequence>
<dbReference type="PROSITE" id="PS51464">
    <property type="entry name" value="SIS"/>
    <property type="match status" value="1"/>
</dbReference>
<keyword evidence="2" id="KW-0677">Repeat</keyword>
<dbReference type="InterPro" id="IPR004800">
    <property type="entry name" value="KdsD/KpsF-type"/>
</dbReference>
<evidence type="ECO:0000256" key="3">
    <source>
        <dbReference type="ARBA" id="ARBA00023122"/>
    </source>
</evidence>
<dbReference type="InterPro" id="IPR000644">
    <property type="entry name" value="CBS_dom"/>
</dbReference>
<name>A0ABS1CS79_9PROT</name>
<accession>A0ABS1CS79</accession>
<dbReference type="Proteomes" id="UP000697995">
    <property type="component" value="Unassembled WGS sequence"/>
</dbReference>
<evidence type="ECO:0000259" key="7">
    <source>
        <dbReference type="PROSITE" id="PS51464"/>
    </source>
</evidence>
<dbReference type="EMBL" id="NRSG01000014">
    <property type="protein sequence ID" value="MBK1657314.1"/>
    <property type="molecule type" value="Genomic_DNA"/>
</dbReference>
<dbReference type="Pfam" id="PF00571">
    <property type="entry name" value="CBS"/>
    <property type="match status" value="2"/>
</dbReference>
<keyword evidence="8" id="KW-0413">Isomerase</keyword>
<proteinExistence type="inferred from homology"/>
<keyword evidence="9" id="KW-1185">Reference proteome</keyword>
<dbReference type="Pfam" id="PF01380">
    <property type="entry name" value="SIS"/>
    <property type="match status" value="1"/>
</dbReference>
<evidence type="ECO:0000256" key="5">
    <source>
        <dbReference type="PROSITE-ProRule" id="PRU00703"/>
    </source>
</evidence>
<dbReference type="PANTHER" id="PTHR42745:SF1">
    <property type="entry name" value="ARABINOSE 5-PHOSPHATE ISOMERASE KDSD"/>
    <property type="match status" value="1"/>
</dbReference>